<dbReference type="SUPFAM" id="SSF53756">
    <property type="entry name" value="UDP-Glycosyltransferase/glycogen phosphorylase"/>
    <property type="match status" value="1"/>
</dbReference>
<dbReference type="Gene3D" id="3.40.50.2000">
    <property type="entry name" value="Glycogen Phosphorylase B"/>
    <property type="match status" value="1"/>
</dbReference>
<sequence length="183" mass="20766">KDKPLITYCGSLSTAKGVDLLIESAKLLPEFNIKIIGGLDEDIYKYSEQTKSNHLDNVFFEGQISPNQVPLQLLESDILILPSSGKSKKSREYTSAMKLFEYLATGVPILASNIPSNSEILESEKNCVLFDPDDPQKLAYATKYLWENYDLRREISLNAIKLSEDYTWNNRSKIIMSEVCKFL</sequence>
<feature type="non-terminal residue" evidence="4">
    <location>
        <position position="1"/>
    </location>
</feature>
<proteinExistence type="predicted"/>
<dbReference type="PANTHER" id="PTHR12526:SF629">
    <property type="entry name" value="TEICHURONIC ACID BIOSYNTHESIS GLYCOSYLTRANSFERASE TUAH-RELATED"/>
    <property type="match status" value="1"/>
</dbReference>
<evidence type="ECO:0000256" key="2">
    <source>
        <dbReference type="ARBA" id="ARBA00022679"/>
    </source>
</evidence>
<evidence type="ECO:0000313" key="4">
    <source>
        <dbReference type="EMBL" id="SVD51035.1"/>
    </source>
</evidence>
<dbReference type="AlphaFoldDB" id="A0A382VYD1"/>
<dbReference type="EMBL" id="UINC01155276">
    <property type="protein sequence ID" value="SVD51035.1"/>
    <property type="molecule type" value="Genomic_DNA"/>
</dbReference>
<dbReference type="PANTHER" id="PTHR12526">
    <property type="entry name" value="GLYCOSYLTRANSFERASE"/>
    <property type="match status" value="1"/>
</dbReference>
<keyword evidence="2" id="KW-0808">Transferase</keyword>
<reference evidence="4" key="1">
    <citation type="submission" date="2018-05" db="EMBL/GenBank/DDBJ databases">
        <authorList>
            <person name="Lanie J.A."/>
            <person name="Ng W.-L."/>
            <person name="Kazmierczak K.M."/>
            <person name="Andrzejewski T.M."/>
            <person name="Davidsen T.M."/>
            <person name="Wayne K.J."/>
            <person name="Tettelin H."/>
            <person name="Glass J.I."/>
            <person name="Rusch D."/>
            <person name="Podicherti R."/>
            <person name="Tsui H.-C.T."/>
            <person name="Winkler M.E."/>
        </authorList>
    </citation>
    <scope>NUCLEOTIDE SEQUENCE</scope>
</reference>
<evidence type="ECO:0000259" key="3">
    <source>
        <dbReference type="Pfam" id="PF00534"/>
    </source>
</evidence>
<organism evidence="4">
    <name type="scientific">marine metagenome</name>
    <dbReference type="NCBI Taxonomy" id="408172"/>
    <lineage>
        <taxon>unclassified sequences</taxon>
        <taxon>metagenomes</taxon>
        <taxon>ecological metagenomes</taxon>
    </lineage>
</organism>
<dbReference type="CDD" id="cd03801">
    <property type="entry name" value="GT4_PimA-like"/>
    <property type="match status" value="1"/>
</dbReference>
<feature type="domain" description="Glycosyl transferase family 1" evidence="3">
    <location>
        <begin position="1"/>
        <end position="161"/>
    </location>
</feature>
<dbReference type="GO" id="GO:0016757">
    <property type="term" value="F:glycosyltransferase activity"/>
    <property type="evidence" value="ECO:0007669"/>
    <property type="project" value="UniProtKB-KW"/>
</dbReference>
<keyword evidence="1" id="KW-0328">Glycosyltransferase</keyword>
<gene>
    <name evidence="4" type="ORF">METZ01_LOCUS403889</name>
</gene>
<protein>
    <recommendedName>
        <fullName evidence="3">Glycosyl transferase family 1 domain-containing protein</fullName>
    </recommendedName>
</protein>
<dbReference type="InterPro" id="IPR001296">
    <property type="entry name" value="Glyco_trans_1"/>
</dbReference>
<name>A0A382VYD1_9ZZZZ</name>
<accession>A0A382VYD1</accession>
<evidence type="ECO:0000256" key="1">
    <source>
        <dbReference type="ARBA" id="ARBA00022676"/>
    </source>
</evidence>
<dbReference type="Pfam" id="PF00534">
    <property type="entry name" value="Glycos_transf_1"/>
    <property type="match status" value="1"/>
</dbReference>